<dbReference type="PRINTS" id="PR00755">
    <property type="entry name" value="AFLATOXINBRP"/>
</dbReference>
<dbReference type="PANTHER" id="PTHR36206">
    <property type="entry name" value="ASPERCRYPTIN BIOSYNTHESIS CLUSTER-SPECIFIC TRANSCRIPTION REGULATOR ATNN-RELATED"/>
    <property type="match status" value="1"/>
</dbReference>
<keyword evidence="5" id="KW-0804">Transcription</keyword>
<dbReference type="SUPFAM" id="SSF57701">
    <property type="entry name" value="Zn2/Cys6 DNA-binding domain"/>
    <property type="match status" value="1"/>
</dbReference>
<dbReference type="PROSITE" id="PS50048">
    <property type="entry name" value="ZN2_CY6_FUNGAL_2"/>
    <property type="match status" value="1"/>
</dbReference>
<accession>A0A9N9YJ03</accession>
<proteinExistence type="predicted"/>
<feature type="domain" description="Zn(2)-C6 fungal-type" evidence="7">
    <location>
        <begin position="32"/>
        <end position="62"/>
    </location>
</feature>
<protein>
    <recommendedName>
        <fullName evidence="7">Zn(2)-C6 fungal-type domain-containing protein</fullName>
    </recommendedName>
</protein>
<evidence type="ECO:0000256" key="2">
    <source>
        <dbReference type="ARBA" id="ARBA00022833"/>
    </source>
</evidence>
<dbReference type="InterPro" id="IPR001138">
    <property type="entry name" value="Zn2Cys6_DnaBD"/>
</dbReference>
<dbReference type="InterPro" id="IPR052360">
    <property type="entry name" value="Transcr_Regulatory_Proteins"/>
</dbReference>
<comment type="caution">
    <text evidence="8">The sequence shown here is derived from an EMBL/GenBank/DDBJ whole genome shotgun (WGS) entry which is preliminary data.</text>
</comment>
<keyword evidence="3" id="KW-0805">Transcription regulation</keyword>
<keyword evidence="1" id="KW-0479">Metal-binding</keyword>
<dbReference type="SMART" id="SM00066">
    <property type="entry name" value="GAL4"/>
    <property type="match status" value="1"/>
</dbReference>
<evidence type="ECO:0000256" key="4">
    <source>
        <dbReference type="ARBA" id="ARBA00023125"/>
    </source>
</evidence>
<dbReference type="Proteomes" id="UP000696573">
    <property type="component" value="Unassembled WGS sequence"/>
</dbReference>
<dbReference type="GO" id="GO:0003677">
    <property type="term" value="F:DNA binding"/>
    <property type="evidence" value="ECO:0007669"/>
    <property type="project" value="UniProtKB-KW"/>
</dbReference>
<keyword evidence="6" id="KW-0539">Nucleus</keyword>
<dbReference type="AlphaFoldDB" id="A0A9N9YJ03"/>
<sequence length="201" mass="22709">MGDQFHVVLATDWDARIPGYRKRKVFPKTKSGCSTCKSKKVKCDEKRPVCARCVRNGRQCHYSEGETAPSNQLIARSRAGIGIPASGLSLSLFTLNTPSPFPMLNAKNGTPMLELMQYCDSRWGDILHVEFTDVFKFMFQSSHLIRNVVIGITACHLRHLAGDNLRHQIAEHFYESLAVQEWNAAEHSLFSIAPKGSFYYR</sequence>
<dbReference type="InterPro" id="IPR036864">
    <property type="entry name" value="Zn2-C6_fun-type_DNA-bd_sf"/>
</dbReference>
<gene>
    <name evidence="8" type="ORF">CRHIZ90672A_00016704</name>
</gene>
<dbReference type="Pfam" id="PF00172">
    <property type="entry name" value="Zn_clus"/>
    <property type="match status" value="1"/>
</dbReference>
<evidence type="ECO:0000313" key="8">
    <source>
        <dbReference type="EMBL" id="CAH0025598.1"/>
    </source>
</evidence>
<evidence type="ECO:0000259" key="7">
    <source>
        <dbReference type="PROSITE" id="PS50048"/>
    </source>
</evidence>
<evidence type="ECO:0000256" key="1">
    <source>
        <dbReference type="ARBA" id="ARBA00022723"/>
    </source>
</evidence>
<dbReference type="GO" id="GO:0000981">
    <property type="term" value="F:DNA-binding transcription factor activity, RNA polymerase II-specific"/>
    <property type="evidence" value="ECO:0007669"/>
    <property type="project" value="InterPro"/>
</dbReference>
<dbReference type="PROSITE" id="PS00463">
    <property type="entry name" value="ZN2_CY6_FUNGAL_1"/>
    <property type="match status" value="1"/>
</dbReference>
<dbReference type="PANTHER" id="PTHR36206:SF12">
    <property type="entry name" value="ASPERCRYPTIN BIOSYNTHESIS CLUSTER-SPECIFIC TRANSCRIPTION REGULATOR ATNN-RELATED"/>
    <property type="match status" value="1"/>
</dbReference>
<dbReference type="GO" id="GO:0008270">
    <property type="term" value="F:zinc ion binding"/>
    <property type="evidence" value="ECO:0007669"/>
    <property type="project" value="InterPro"/>
</dbReference>
<dbReference type="Gene3D" id="4.10.240.10">
    <property type="entry name" value="Zn(2)-C6 fungal-type DNA-binding domain"/>
    <property type="match status" value="1"/>
</dbReference>
<name>A0A9N9YJ03_9HYPO</name>
<evidence type="ECO:0000256" key="3">
    <source>
        <dbReference type="ARBA" id="ARBA00023015"/>
    </source>
</evidence>
<evidence type="ECO:0000256" key="6">
    <source>
        <dbReference type="ARBA" id="ARBA00023242"/>
    </source>
</evidence>
<keyword evidence="2" id="KW-0862">Zinc</keyword>
<reference evidence="8" key="1">
    <citation type="submission" date="2021-10" db="EMBL/GenBank/DDBJ databases">
        <authorList>
            <person name="Piombo E."/>
        </authorList>
    </citation>
    <scope>NUCLEOTIDE SEQUENCE</scope>
</reference>
<evidence type="ECO:0000313" key="9">
    <source>
        <dbReference type="Proteomes" id="UP000696573"/>
    </source>
</evidence>
<keyword evidence="4" id="KW-0238">DNA-binding</keyword>
<keyword evidence="9" id="KW-1185">Reference proteome</keyword>
<dbReference type="OrthoDB" id="416217at2759"/>
<dbReference type="CDD" id="cd00067">
    <property type="entry name" value="GAL4"/>
    <property type="match status" value="1"/>
</dbReference>
<organism evidence="8 9">
    <name type="scientific">Clonostachys rhizophaga</name>
    <dbReference type="NCBI Taxonomy" id="160324"/>
    <lineage>
        <taxon>Eukaryota</taxon>
        <taxon>Fungi</taxon>
        <taxon>Dikarya</taxon>
        <taxon>Ascomycota</taxon>
        <taxon>Pezizomycotina</taxon>
        <taxon>Sordariomycetes</taxon>
        <taxon>Hypocreomycetidae</taxon>
        <taxon>Hypocreales</taxon>
        <taxon>Bionectriaceae</taxon>
        <taxon>Clonostachys</taxon>
    </lineage>
</organism>
<evidence type="ECO:0000256" key="5">
    <source>
        <dbReference type="ARBA" id="ARBA00023163"/>
    </source>
</evidence>
<dbReference type="EMBL" id="CABFNQ020000713">
    <property type="protein sequence ID" value="CAH0025598.1"/>
    <property type="molecule type" value="Genomic_DNA"/>
</dbReference>